<dbReference type="Proteomes" id="UP001283361">
    <property type="component" value="Unassembled WGS sequence"/>
</dbReference>
<proteinExistence type="predicted"/>
<gene>
    <name evidence="1" type="ORF">RRG08_060644</name>
</gene>
<feature type="non-terminal residue" evidence="1">
    <location>
        <position position="1"/>
    </location>
</feature>
<keyword evidence="2" id="KW-1185">Reference proteome</keyword>
<dbReference type="AlphaFoldDB" id="A0AAE1ASF8"/>
<organism evidence="1 2">
    <name type="scientific">Elysia crispata</name>
    <name type="common">lettuce slug</name>
    <dbReference type="NCBI Taxonomy" id="231223"/>
    <lineage>
        <taxon>Eukaryota</taxon>
        <taxon>Metazoa</taxon>
        <taxon>Spiralia</taxon>
        <taxon>Lophotrochozoa</taxon>
        <taxon>Mollusca</taxon>
        <taxon>Gastropoda</taxon>
        <taxon>Heterobranchia</taxon>
        <taxon>Euthyneura</taxon>
        <taxon>Panpulmonata</taxon>
        <taxon>Sacoglossa</taxon>
        <taxon>Placobranchoidea</taxon>
        <taxon>Plakobranchidae</taxon>
        <taxon>Elysia</taxon>
    </lineage>
</organism>
<name>A0AAE1ASF8_9GAST</name>
<reference evidence="1" key="1">
    <citation type="journal article" date="2023" name="G3 (Bethesda)">
        <title>A reference genome for the long-term kleptoplast-retaining sea slug Elysia crispata morphotype clarki.</title>
        <authorList>
            <person name="Eastman K.E."/>
            <person name="Pendleton A.L."/>
            <person name="Shaikh M.A."/>
            <person name="Suttiyut T."/>
            <person name="Ogas R."/>
            <person name="Tomko P."/>
            <person name="Gavelis G."/>
            <person name="Widhalm J.R."/>
            <person name="Wisecaver J.H."/>
        </authorList>
    </citation>
    <scope>NUCLEOTIDE SEQUENCE</scope>
    <source>
        <strain evidence="1">ECLA1</strain>
    </source>
</reference>
<comment type="caution">
    <text evidence="1">The sequence shown here is derived from an EMBL/GenBank/DDBJ whole genome shotgun (WGS) entry which is preliminary data.</text>
</comment>
<accession>A0AAE1ASF8</accession>
<sequence>MLLSSRNNVISRNSGLDAIASLPGNAWSQESLSSPARRPVYCNVESMCYSPLSHSLTAVKRARCEVRDLSRHPSHSG</sequence>
<protein>
    <submittedName>
        <fullName evidence="1">Uncharacterized protein</fullName>
    </submittedName>
</protein>
<evidence type="ECO:0000313" key="2">
    <source>
        <dbReference type="Proteomes" id="UP001283361"/>
    </source>
</evidence>
<evidence type="ECO:0000313" key="1">
    <source>
        <dbReference type="EMBL" id="KAK3792949.1"/>
    </source>
</evidence>
<dbReference type="EMBL" id="JAWDGP010001304">
    <property type="protein sequence ID" value="KAK3792949.1"/>
    <property type="molecule type" value="Genomic_DNA"/>
</dbReference>